<dbReference type="EMBL" id="JAZGJU010000002">
    <property type="protein sequence ID" value="MEE6126024.1"/>
    <property type="molecule type" value="Genomic_DNA"/>
</dbReference>
<evidence type="ECO:0000313" key="1">
    <source>
        <dbReference type="EMBL" id="MEE6126024.1"/>
    </source>
</evidence>
<proteinExistence type="predicted"/>
<protein>
    <submittedName>
        <fullName evidence="1">Uncharacterized protein</fullName>
    </submittedName>
</protein>
<sequence>MKLDKIIKAVRTNTINELLSGDLSNTDYENIILYAEFTVSTDADYKFFRSRNDMSGLLKEEQIWFERLCSLNQLCFLIDHFLSQYGRKTDDILAIDIIDHLDNQNN</sequence>
<organism evidence="1 2">
    <name type="scientific">Chryseobacterium arthrosphaerae</name>
    <dbReference type="NCBI Taxonomy" id="651561"/>
    <lineage>
        <taxon>Bacteria</taxon>
        <taxon>Pseudomonadati</taxon>
        <taxon>Bacteroidota</taxon>
        <taxon>Flavobacteriia</taxon>
        <taxon>Flavobacteriales</taxon>
        <taxon>Weeksellaceae</taxon>
        <taxon>Chryseobacterium group</taxon>
        <taxon>Chryseobacterium</taxon>
    </lineage>
</organism>
<gene>
    <name evidence="1" type="ORF">V2E39_01345</name>
</gene>
<comment type="caution">
    <text evidence="1">The sequence shown here is derived from an EMBL/GenBank/DDBJ whole genome shotgun (WGS) entry which is preliminary data.</text>
</comment>
<evidence type="ECO:0000313" key="2">
    <source>
        <dbReference type="Proteomes" id="UP001350005"/>
    </source>
</evidence>
<dbReference type="Proteomes" id="UP001350005">
    <property type="component" value="Unassembled WGS sequence"/>
</dbReference>
<reference evidence="1 2" key="1">
    <citation type="submission" date="2024-01" db="EMBL/GenBank/DDBJ databases">
        <title>Whole genome of Chryseobacterium arthrosphaerae NNCa 2741.</title>
        <authorList>
            <person name="Boriskina E.V."/>
            <person name="Gordinskaya N.A."/>
            <person name="Kropotov V.S."/>
            <person name="Alekseeva A.E."/>
            <person name="Makhova M.A."/>
            <person name="Kryazhev D.V."/>
            <person name="Shkurkina I.S."/>
        </authorList>
    </citation>
    <scope>NUCLEOTIDE SEQUENCE [LARGE SCALE GENOMIC DNA]</scope>
    <source>
        <strain evidence="1 2">NNCa 2741</strain>
    </source>
</reference>
<name>A0ABU7QU07_9FLAO</name>
<keyword evidence="2" id="KW-1185">Reference proteome</keyword>
<dbReference type="RefSeq" id="WP_120230683.1">
    <property type="nucleotide sequence ID" value="NZ_JAZGJU010000002.1"/>
</dbReference>
<accession>A0ABU7QU07</accession>